<keyword evidence="1" id="KW-1133">Transmembrane helix</keyword>
<feature type="transmembrane region" description="Helical" evidence="1">
    <location>
        <begin position="58"/>
        <end position="77"/>
    </location>
</feature>
<dbReference type="VEuPathDB" id="VectorBase:ADIR014062"/>
<keyword evidence="3" id="KW-1185">Reference proteome</keyword>
<dbReference type="AlphaFoldDB" id="A0A182NVX0"/>
<organism evidence="2 3">
    <name type="scientific">Anopheles dirus</name>
    <dbReference type="NCBI Taxonomy" id="7168"/>
    <lineage>
        <taxon>Eukaryota</taxon>
        <taxon>Metazoa</taxon>
        <taxon>Ecdysozoa</taxon>
        <taxon>Arthropoda</taxon>
        <taxon>Hexapoda</taxon>
        <taxon>Insecta</taxon>
        <taxon>Pterygota</taxon>
        <taxon>Neoptera</taxon>
        <taxon>Endopterygota</taxon>
        <taxon>Diptera</taxon>
        <taxon>Nematocera</taxon>
        <taxon>Culicoidea</taxon>
        <taxon>Culicidae</taxon>
        <taxon>Anophelinae</taxon>
        <taxon>Anopheles</taxon>
    </lineage>
</organism>
<protein>
    <submittedName>
        <fullName evidence="2">Uncharacterized protein</fullName>
    </submittedName>
</protein>
<feature type="transmembrane region" description="Helical" evidence="1">
    <location>
        <begin position="21"/>
        <end position="46"/>
    </location>
</feature>
<accession>A0A182NVX0</accession>
<evidence type="ECO:0000313" key="2">
    <source>
        <dbReference type="EnsemblMetazoa" id="ADIR014062-PA"/>
    </source>
</evidence>
<sequence length="117" mass="13785">MKTEKHKTRATNWAKKANEKTVWVRNGLVLLSHSQCSWCMFFMHLYFRSLGLNFGSGFSFLSTTFVTICILVSFFLLPHGRPTYTELKSKRERPSDMMAVRCIYSCPRLRLYRLYSI</sequence>
<evidence type="ECO:0000313" key="3">
    <source>
        <dbReference type="Proteomes" id="UP000075884"/>
    </source>
</evidence>
<name>A0A182NVX0_9DIPT</name>
<reference evidence="2" key="2">
    <citation type="submission" date="2020-05" db="UniProtKB">
        <authorList>
            <consortium name="EnsemblMetazoa"/>
        </authorList>
    </citation>
    <scope>IDENTIFICATION</scope>
    <source>
        <strain evidence="2">WRAIR2</strain>
    </source>
</reference>
<keyword evidence="1" id="KW-0472">Membrane</keyword>
<reference evidence="3" key="1">
    <citation type="submission" date="2013-03" db="EMBL/GenBank/DDBJ databases">
        <title>The Genome Sequence of Anopheles dirus WRAIR2.</title>
        <authorList>
            <consortium name="The Broad Institute Genomics Platform"/>
            <person name="Neafsey D.E."/>
            <person name="Walton C."/>
            <person name="Walker B."/>
            <person name="Young S.K."/>
            <person name="Zeng Q."/>
            <person name="Gargeya S."/>
            <person name="Fitzgerald M."/>
            <person name="Haas B."/>
            <person name="Abouelleil A."/>
            <person name="Allen A.W."/>
            <person name="Alvarado L."/>
            <person name="Arachchi H.M."/>
            <person name="Berlin A.M."/>
            <person name="Chapman S.B."/>
            <person name="Gainer-Dewar J."/>
            <person name="Goldberg J."/>
            <person name="Griggs A."/>
            <person name="Gujja S."/>
            <person name="Hansen M."/>
            <person name="Howarth C."/>
            <person name="Imamovic A."/>
            <person name="Ireland A."/>
            <person name="Larimer J."/>
            <person name="McCowan C."/>
            <person name="Murphy C."/>
            <person name="Pearson M."/>
            <person name="Poon T.W."/>
            <person name="Priest M."/>
            <person name="Roberts A."/>
            <person name="Saif S."/>
            <person name="Shea T."/>
            <person name="Sisk P."/>
            <person name="Sykes S."/>
            <person name="Wortman J."/>
            <person name="Nusbaum C."/>
            <person name="Birren B."/>
        </authorList>
    </citation>
    <scope>NUCLEOTIDE SEQUENCE [LARGE SCALE GENOMIC DNA]</scope>
    <source>
        <strain evidence="3">WRAIR2</strain>
    </source>
</reference>
<proteinExistence type="predicted"/>
<dbReference type="Proteomes" id="UP000075884">
    <property type="component" value="Unassembled WGS sequence"/>
</dbReference>
<evidence type="ECO:0000256" key="1">
    <source>
        <dbReference type="SAM" id="Phobius"/>
    </source>
</evidence>
<keyword evidence="1" id="KW-0812">Transmembrane</keyword>
<dbReference type="EnsemblMetazoa" id="ADIR014062-RA">
    <property type="protein sequence ID" value="ADIR014062-PA"/>
    <property type="gene ID" value="ADIR014062"/>
</dbReference>